<dbReference type="EMBL" id="ML975158">
    <property type="protein sequence ID" value="KAF1812394.1"/>
    <property type="molecule type" value="Genomic_DNA"/>
</dbReference>
<dbReference type="GO" id="GO:0006032">
    <property type="term" value="P:chitin catabolic process"/>
    <property type="evidence" value="ECO:0007669"/>
    <property type="project" value="UniProtKB-KW"/>
</dbReference>
<proteinExistence type="inferred from homology"/>
<dbReference type="PROSITE" id="PS01095">
    <property type="entry name" value="GH18_1"/>
    <property type="match status" value="1"/>
</dbReference>
<evidence type="ECO:0000256" key="6">
    <source>
        <dbReference type="ARBA" id="ARBA00023277"/>
    </source>
</evidence>
<reference evidence="13" key="3">
    <citation type="submission" date="2025-04" db="UniProtKB">
        <authorList>
            <consortium name="RefSeq"/>
        </authorList>
    </citation>
    <scope>IDENTIFICATION</scope>
    <source>
        <strain evidence="13">CBS 781.70</strain>
    </source>
</reference>
<dbReference type="GO" id="GO:0000272">
    <property type="term" value="P:polysaccharide catabolic process"/>
    <property type="evidence" value="ECO:0007669"/>
    <property type="project" value="UniProtKB-KW"/>
</dbReference>
<dbReference type="Gene3D" id="3.20.20.80">
    <property type="entry name" value="Glycosidases"/>
    <property type="match status" value="1"/>
</dbReference>
<evidence type="ECO:0000256" key="2">
    <source>
        <dbReference type="ARBA" id="ARBA00008682"/>
    </source>
</evidence>
<evidence type="ECO:0000256" key="3">
    <source>
        <dbReference type="ARBA" id="ARBA00012729"/>
    </source>
</evidence>
<keyword evidence="12" id="KW-1185">Reference proteome</keyword>
<dbReference type="PROSITE" id="PS51910">
    <property type="entry name" value="GH18_2"/>
    <property type="match status" value="1"/>
</dbReference>
<dbReference type="InterPro" id="IPR001223">
    <property type="entry name" value="Glyco_hydro18_cat"/>
</dbReference>
<dbReference type="GO" id="GO:0005576">
    <property type="term" value="C:extracellular region"/>
    <property type="evidence" value="ECO:0007669"/>
    <property type="project" value="TreeGrafter"/>
</dbReference>
<evidence type="ECO:0000256" key="4">
    <source>
        <dbReference type="ARBA" id="ARBA00022801"/>
    </source>
</evidence>
<dbReference type="Pfam" id="PF00704">
    <property type="entry name" value="Glyco_hydro_18"/>
    <property type="match status" value="1"/>
</dbReference>
<dbReference type="RefSeq" id="XP_033534025.1">
    <property type="nucleotide sequence ID" value="XM_033680707.1"/>
</dbReference>
<dbReference type="PANTHER" id="PTHR11177:SF228">
    <property type="entry name" value="CHITINASE"/>
    <property type="match status" value="1"/>
</dbReference>
<dbReference type="InterPro" id="IPR011583">
    <property type="entry name" value="Chitinase_II/V-like_cat"/>
</dbReference>
<accession>A0A6G1G2W0</accession>
<gene>
    <name evidence="11 13" type="ORF">P152DRAFT_466708</name>
</gene>
<evidence type="ECO:0000313" key="11">
    <source>
        <dbReference type="EMBL" id="KAF1812394.1"/>
    </source>
</evidence>
<organism evidence="11">
    <name type="scientific">Eremomyces bilateralis CBS 781.70</name>
    <dbReference type="NCBI Taxonomy" id="1392243"/>
    <lineage>
        <taxon>Eukaryota</taxon>
        <taxon>Fungi</taxon>
        <taxon>Dikarya</taxon>
        <taxon>Ascomycota</taxon>
        <taxon>Pezizomycotina</taxon>
        <taxon>Dothideomycetes</taxon>
        <taxon>Dothideomycetes incertae sedis</taxon>
        <taxon>Eremomycetales</taxon>
        <taxon>Eremomycetaceae</taxon>
        <taxon>Eremomyces</taxon>
    </lineage>
</organism>
<dbReference type="InterPro" id="IPR050314">
    <property type="entry name" value="Glycosyl_Hydrlase_18"/>
</dbReference>
<dbReference type="AlphaFoldDB" id="A0A6G1G2W0"/>
<dbReference type="Gene3D" id="3.10.50.10">
    <property type="match status" value="1"/>
</dbReference>
<reference evidence="13" key="2">
    <citation type="submission" date="2020-04" db="EMBL/GenBank/DDBJ databases">
        <authorList>
            <consortium name="NCBI Genome Project"/>
        </authorList>
    </citation>
    <scope>NUCLEOTIDE SEQUENCE</scope>
    <source>
        <strain evidence="13">CBS 781.70</strain>
    </source>
</reference>
<evidence type="ECO:0000256" key="8">
    <source>
        <dbReference type="ARBA" id="ARBA00023326"/>
    </source>
</evidence>
<evidence type="ECO:0000256" key="9">
    <source>
        <dbReference type="RuleBase" id="RU000489"/>
    </source>
</evidence>
<keyword evidence="4 9" id="KW-0378">Hydrolase</keyword>
<dbReference type="SUPFAM" id="SSF51445">
    <property type="entry name" value="(Trans)glycosidases"/>
    <property type="match status" value="1"/>
</dbReference>
<dbReference type="OrthoDB" id="76388at2759"/>
<feature type="domain" description="GH18" evidence="10">
    <location>
        <begin position="2"/>
        <end position="344"/>
    </location>
</feature>
<evidence type="ECO:0000259" key="10">
    <source>
        <dbReference type="PROSITE" id="PS51910"/>
    </source>
</evidence>
<keyword evidence="7 9" id="KW-0326">Glycosidase</keyword>
<evidence type="ECO:0000313" key="13">
    <source>
        <dbReference type="RefSeq" id="XP_033534025.1"/>
    </source>
</evidence>
<reference evidence="11 13" key="1">
    <citation type="submission" date="2020-01" db="EMBL/GenBank/DDBJ databases">
        <authorList>
            <consortium name="DOE Joint Genome Institute"/>
            <person name="Haridas S."/>
            <person name="Albert R."/>
            <person name="Binder M."/>
            <person name="Bloem J."/>
            <person name="Labutti K."/>
            <person name="Salamov A."/>
            <person name="Andreopoulos B."/>
            <person name="Baker S.E."/>
            <person name="Barry K."/>
            <person name="Bills G."/>
            <person name="Bluhm B.H."/>
            <person name="Cannon C."/>
            <person name="Castanera R."/>
            <person name="Culley D.E."/>
            <person name="Daum C."/>
            <person name="Ezra D."/>
            <person name="Gonzalez J.B."/>
            <person name="Henrissat B."/>
            <person name="Kuo A."/>
            <person name="Liang C."/>
            <person name="Lipzen A."/>
            <person name="Lutzoni F."/>
            <person name="Magnuson J."/>
            <person name="Mondo S."/>
            <person name="Nolan M."/>
            <person name="Ohm R."/>
            <person name="Pangilinan J."/>
            <person name="Park H.-J."/>
            <person name="Ramirez L."/>
            <person name="Alfaro M."/>
            <person name="Sun H."/>
            <person name="Tritt A."/>
            <person name="Yoshinaga Y."/>
            <person name="Zwiers L.-H."/>
            <person name="Turgeon B.G."/>
            <person name="Goodwin S.B."/>
            <person name="Spatafora J.W."/>
            <person name="Crous P.W."/>
            <person name="Grigoriev I.V."/>
        </authorList>
    </citation>
    <scope>NUCLEOTIDE SEQUENCE</scope>
    <source>
        <strain evidence="11 13">CBS 781.70</strain>
    </source>
</reference>
<dbReference type="GO" id="GO:0008843">
    <property type="term" value="F:endochitinase activity"/>
    <property type="evidence" value="ECO:0007669"/>
    <property type="project" value="UniProtKB-EC"/>
</dbReference>
<comment type="catalytic activity">
    <reaction evidence="1">
        <text>Random endo-hydrolysis of N-acetyl-beta-D-glucosaminide (1-&gt;4)-beta-linkages in chitin and chitodextrins.</text>
        <dbReference type="EC" id="3.2.1.14"/>
    </reaction>
</comment>
<sequence length="344" mass="37893">MFFNAVYYPNWHVYSERPPSNLNFSVISHAFYAFAWVKPDGSIYLSDEWADDQMEVDGEKGALRAFGALKRRHNILKVVLSIGGGGKGSEPFAAVAADPTARETFARSARALVDQYGLDGIDIDWEHPSDHQQGINYLHLLAALRRYLPAPQFMLTSALPAGQWALQHIDLAQAAQYLDLINVMTYDYSGPWVDRTGHHAQLCSPSRPHNDAAKISGQSAVQYLRSRGVPVSKILFGVPTYGRSFLGAKKVGDRYKGCGGNEGTHDYRDLPLQGSQESTDNQTGSAYCVGKEGFVSYDNPQTVAMKGQFVKQNGLAGLFYWTGTADSRDDKRSLVLGGYLAMHS</sequence>
<dbReference type="SMART" id="SM00636">
    <property type="entry name" value="Glyco_18"/>
    <property type="match status" value="1"/>
</dbReference>
<keyword evidence="6" id="KW-0119">Carbohydrate metabolism</keyword>
<dbReference type="InterPro" id="IPR017853">
    <property type="entry name" value="GH"/>
</dbReference>
<evidence type="ECO:0000256" key="5">
    <source>
        <dbReference type="ARBA" id="ARBA00023024"/>
    </source>
</evidence>
<name>A0A6G1G2W0_9PEZI</name>
<comment type="similarity">
    <text evidence="2">Belongs to the glycosyl hydrolase 18 family. Chitinase class V subfamily.</text>
</comment>
<dbReference type="SUPFAM" id="SSF54556">
    <property type="entry name" value="Chitinase insertion domain"/>
    <property type="match status" value="1"/>
</dbReference>
<dbReference type="PANTHER" id="PTHR11177">
    <property type="entry name" value="CHITINASE"/>
    <property type="match status" value="1"/>
</dbReference>
<protein>
    <recommendedName>
        <fullName evidence="3">chitinase</fullName>
        <ecNumber evidence="3">3.2.1.14</ecNumber>
    </recommendedName>
</protein>
<evidence type="ECO:0000313" key="12">
    <source>
        <dbReference type="Proteomes" id="UP000504638"/>
    </source>
</evidence>
<evidence type="ECO:0000256" key="7">
    <source>
        <dbReference type="ARBA" id="ARBA00023295"/>
    </source>
</evidence>
<dbReference type="Proteomes" id="UP000504638">
    <property type="component" value="Unplaced"/>
</dbReference>
<dbReference type="InterPro" id="IPR029070">
    <property type="entry name" value="Chitinase_insertion_sf"/>
</dbReference>
<dbReference type="InterPro" id="IPR001579">
    <property type="entry name" value="Glyco_hydro_18_chit_AS"/>
</dbReference>
<evidence type="ECO:0000256" key="1">
    <source>
        <dbReference type="ARBA" id="ARBA00000822"/>
    </source>
</evidence>
<keyword evidence="5" id="KW-0146">Chitin degradation</keyword>
<dbReference type="EC" id="3.2.1.14" evidence="3"/>
<dbReference type="GO" id="GO:0008061">
    <property type="term" value="F:chitin binding"/>
    <property type="evidence" value="ECO:0007669"/>
    <property type="project" value="InterPro"/>
</dbReference>
<dbReference type="GeneID" id="54421277"/>
<keyword evidence="8" id="KW-0624">Polysaccharide degradation</keyword>